<dbReference type="AlphaFoldDB" id="A0A098LET1"/>
<dbReference type="Pfam" id="PF14903">
    <property type="entry name" value="WG_beta_rep"/>
    <property type="match status" value="6"/>
</dbReference>
<dbReference type="Proteomes" id="UP000030185">
    <property type="component" value="Unassembled WGS sequence"/>
</dbReference>
<protein>
    <submittedName>
        <fullName evidence="1">Membrane protein</fullName>
    </submittedName>
</protein>
<reference evidence="1 2" key="1">
    <citation type="submission" date="2014-09" db="EMBL/GenBank/DDBJ databases">
        <title>Sporocytophaga myxococcoides PG-01 genome sequencing.</title>
        <authorList>
            <person name="Liu L."/>
            <person name="Gao P.J."/>
            <person name="Chen G.J."/>
            <person name="Wang L.S."/>
        </authorList>
    </citation>
    <scope>NUCLEOTIDE SEQUENCE [LARGE SCALE GENOMIC DNA]</scope>
    <source>
        <strain evidence="1 2">PG-01</strain>
    </source>
</reference>
<sequence length="383" mass="43371">MINSSFPEVNTKAYKLLLLFVFCLISTLKGQDDQQGLLLAPAKSGGLWGFINPSGNWVIAPQYGEANNFHDNVAEVVQYTNDDIKNGFIDKNNNWVIQLPEFNFSHFSEGRLAFLENGLYGFMDSVGKKVIPAQFRFCSNFENGKAMVVFKSGKAGYINREKKLLISPRWDTAFNFQENFAITGKKTMDGKFLYGVIDKTGNTLVPYQYSWITNFSEEKAFANQGGVYENGRINGGTWMIINMKELTILPLKDTTLIVEIDNYNEAYSNLLKFKNDVAWFPGRVNGEILYGLINPSGKWVVRPTYKVVNKINEGLTAIFINGRMGFIDLKGKEIIPCKFESAGAFHNNLAWFKEGKKYGFINKNGEVVIPPKFEDVRDFMLVK</sequence>
<evidence type="ECO:0000313" key="1">
    <source>
        <dbReference type="EMBL" id="GAL85435.1"/>
    </source>
</evidence>
<evidence type="ECO:0000313" key="2">
    <source>
        <dbReference type="Proteomes" id="UP000030185"/>
    </source>
</evidence>
<name>A0A098LET1_9BACT</name>
<dbReference type="EMBL" id="BBLT01000005">
    <property type="protein sequence ID" value="GAL85435.1"/>
    <property type="molecule type" value="Genomic_DNA"/>
</dbReference>
<dbReference type="InterPro" id="IPR032774">
    <property type="entry name" value="WG_beta_rep"/>
</dbReference>
<gene>
    <name evidence="1" type="ORF">MYP_2664</name>
</gene>
<accession>A0A098LET1</accession>
<dbReference type="eggNOG" id="COG5263">
    <property type="taxonomic scope" value="Bacteria"/>
</dbReference>
<dbReference type="STRING" id="153721.MYP_2664"/>
<proteinExistence type="predicted"/>
<keyword evidence="2" id="KW-1185">Reference proteome</keyword>
<dbReference type="OrthoDB" id="2485468at2"/>
<dbReference type="PANTHER" id="PTHR37841:SF1">
    <property type="entry name" value="DUF3298 DOMAIN-CONTAINING PROTEIN"/>
    <property type="match status" value="1"/>
</dbReference>
<organism evidence="1 2">
    <name type="scientific">Sporocytophaga myxococcoides</name>
    <dbReference type="NCBI Taxonomy" id="153721"/>
    <lineage>
        <taxon>Bacteria</taxon>
        <taxon>Pseudomonadati</taxon>
        <taxon>Bacteroidota</taxon>
        <taxon>Cytophagia</taxon>
        <taxon>Cytophagales</taxon>
        <taxon>Cytophagaceae</taxon>
        <taxon>Sporocytophaga</taxon>
    </lineage>
</organism>
<comment type="caution">
    <text evidence="1">The sequence shown here is derived from an EMBL/GenBank/DDBJ whole genome shotgun (WGS) entry which is preliminary data.</text>
</comment>
<dbReference type="PANTHER" id="PTHR37841">
    <property type="entry name" value="GLR2918 PROTEIN"/>
    <property type="match status" value="1"/>
</dbReference>